<accession>A0A1F5SL56</accession>
<evidence type="ECO:0000256" key="1">
    <source>
        <dbReference type="ARBA" id="ARBA00001947"/>
    </source>
</evidence>
<feature type="binding site" evidence="7">
    <location>
        <position position="117"/>
    </location>
    <ligand>
        <name>Zn(2+)</name>
        <dbReference type="ChEBI" id="CHEBI:29105"/>
        <note>catalytic</note>
    </ligand>
</feature>
<keyword evidence="5 7" id="KW-0862">Zinc</keyword>
<keyword evidence="4" id="KW-0378">Hydrolase</keyword>
<dbReference type="GO" id="GO:0005737">
    <property type="term" value="C:cytoplasm"/>
    <property type="evidence" value="ECO:0007669"/>
    <property type="project" value="TreeGrafter"/>
</dbReference>
<dbReference type="GO" id="GO:0004132">
    <property type="term" value="F:dCMP deaminase activity"/>
    <property type="evidence" value="ECO:0007669"/>
    <property type="project" value="InterPro"/>
</dbReference>
<name>A0A1F5SL56_9BACT</name>
<dbReference type="Gene3D" id="3.40.140.10">
    <property type="entry name" value="Cytidine Deaminase, domain 2"/>
    <property type="match status" value="1"/>
</dbReference>
<evidence type="ECO:0000313" key="9">
    <source>
        <dbReference type="EMBL" id="OGF27425.1"/>
    </source>
</evidence>
<evidence type="ECO:0000313" key="10">
    <source>
        <dbReference type="Proteomes" id="UP000178367"/>
    </source>
</evidence>
<gene>
    <name evidence="9" type="ORF">A2227_02275</name>
</gene>
<evidence type="ECO:0000256" key="5">
    <source>
        <dbReference type="ARBA" id="ARBA00022833"/>
    </source>
</evidence>
<reference evidence="9 10" key="1">
    <citation type="journal article" date="2016" name="Nat. Commun.">
        <title>Thousands of microbial genomes shed light on interconnected biogeochemical processes in an aquifer system.</title>
        <authorList>
            <person name="Anantharaman K."/>
            <person name="Brown C.T."/>
            <person name="Hug L.A."/>
            <person name="Sharon I."/>
            <person name="Castelle C.J."/>
            <person name="Probst A.J."/>
            <person name="Thomas B.C."/>
            <person name="Singh A."/>
            <person name="Wilkins M.J."/>
            <person name="Karaoz U."/>
            <person name="Brodie E.L."/>
            <person name="Williams K.H."/>
            <person name="Hubbard S.S."/>
            <person name="Banfield J.F."/>
        </authorList>
    </citation>
    <scope>NUCLEOTIDE SEQUENCE [LARGE SCALE GENOMIC DNA]</scope>
</reference>
<dbReference type="EMBL" id="MFGB01000008">
    <property type="protein sequence ID" value="OGF27425.1"/>
    <property type="molecule type" value="Genomic_DNA"/>
</dbReference>
<comment type="caution">
    <text evidence="9">The sequence shown here is derived from an EMBL/GenBank/DDBJ whole genome shotgun (WGS) entry which is preliminary data.</text>
</comment>
<proteinExistence type="inferred from homology"/>
<dbReference type="GO" id="GO:0008270">
    <property type="term" value="F:zinc ion binding"/>
    <property type="evidence" value="ECO:0007669"/>
    <property type="project" value="InterPro"/>
</dbReference>
<dbReference type="AlphaFoldDB" id="A0A1F5SL56"/>
<keyword evidence="3 7" id="KW-0479">Metal-binding</keyword>
<keyword evidence="9" id="KW-0132">Cell division</keyword>
<dbReference type="PROSITE" id="PS51747">
    <property type="entry name" value="CYT_DCMP_DEAMINASES_2"/>
    <property type="match status" value="1"/>
</dbReference>
<dbReference type="PANTHER" id="PTHR11086:SF18">
    <property type="entry name" value="DEOXYCYTIDYLATE DEAMINASE"/>
    <property type="match status" value="1"/>
</dbReference>
<dbReference type="InterPro" id="IPR002125">
    <property type="entry name" value="CMP_dCMP_dom"/>
</dbReference>
<evidence type="ECO:0000256" key="7">
    <source>
        <dbReference type="PIRSR" id="PIRSR006019-2"/>
    </source>
</evidence>
<dbReference type="InterPro" id="IPR016192">
    <property type="entry name" value="APOBEC/CMP_deaminase_Zn-bd"/>
</dbReference>
<evidence type="ECO:0000259" key="8">
    <source>
        <dbReference type="PROSITE" id="PS51747"/>
    </source>
</evidence>
<dbReference type="InterPro" id="IPR016473">
    <property type="entry name" value="dCMP_deaminase"/>
</dbReference>
<organism evidence="9 10">
    <name type="scientific">Candidatus Falkowbacteria bacterium RIFOXYA2_FULL_47_19</name>
    <dbReference type="NCBI Taxonomy" id="1797994"/>
    <lineage>
        <taxon>Bacteria</taxon>
        <taxon>Candidatus Falkowiibacteriota</taxon>
    </lineage>
</organism>
<dbReference type="Proteomes" id="UP000178367">
    <property type="component" value="Unassembled WGS sequence"/>
</dbReference>
<feature type="binding site" evidence="7">
    <location>
        <position position="89"/>
    </location>
    <ligand>
        <name>Zn(2+)</name>
        <dbReference type="ChEBI" id="CHEBI:29105"/>
        <note>catalytic</note>
    </ligand>
</feature>
<dbReference type="InterPro" id="IPR015517">
    <property type="entry name" value="dCMP_deaminase-rel"/>
</dbReference>
<comment type="similarity">
    <text evidence="2">Belongs to the cytidine and deoxycytidylate deaminase family.</text>
</comment>
<feature type="active site" description="Proton donor" evidence="6">
    <location>
        <position position="91"/>
    </location>
</feature>
<evidence type="ECO:0000256" key="2">
    <source>
        <dbReference type="ARBA" id="ARBA00006576"/>
    </source>
</evidence>
<evidence type="ECO:0000256" key="3">
    <source>
        <dbReference type="ARBA" id="ARBA00022723"/>
    </source>
</evidence>
<feature type="binding site" evidence="7">
    <location>
        <position position="120"/>
    </location>
    <ligand>
        <name>Zn(2+)</name>
        <dbReference type="ChEBI" id="CHEBI:29105"/>
        <note>catalytic</note>
    </ligand>
</feature>
<evidence type="ECO:0000256" key="6">
    <source>
        <dbReference type="PIRSR" id="PIRSR006019-1"/>
    </source>
</evidence>
<dbReference type="PROSITE" id="PS00903">
    <property type="entry name" value="CYT_DCMP_DEAMINASES_1"/>
    <property type="match status" value="1"/>
</dbReference>
<dbReference type="InterPro" id="IPR035105">
    <property type="entry name" value="Deoxycytidylate_deaminase_dom"/>
</dbReference>
<dbReference type="GO" id="GO:0006220">
    <property type="term" value="P:pyrimidine nucleotide metabolic process"/>
    <property type="evidence" value="ECO:0007669"/>
    <property type="project" value="InterPro"/>
</dbReference>
<sequence length="181" mass="19992">MNNGLTNKCSYRRPSWDEYFLRIVEIVGSRGTCDRGRSGCVIVKNRRIISTGYVGSPVGLEHCDEIGHEMNTVTHNDGSQSRHCIRTSHAEQNAICQAARFGIALDGSTLYCKMTPCYICAKMIINAGIVGVVCAQDYHASARSKEVFASAGIKFKLLSEQMTVYDDMAPKKEDNIPFPGF</sequence>
<dbReference type="InterPro" id="IPR016193">
    <property type="entry name" value="Cytidine_deaminase-like"/>
</dbReference>
<keyword evidence="9" id="KW-0131">Cell cycle</keyword>
<dbReference type="PANTHER" id="PTHR11086">
    <property type="entry name" value="DEOXYCYTIDYLATE DEAMINASE-RELATED"/>
    <property type="match status" value="1"/>
</dbReference>
<dbReference type="GO" id="GO:0051301">
    <property type="term" value="P:cell division"/>
    <property type="evidence" value="ECO:0007669"/>
    <property type="project" value="UniProtKB-KW"/>
</dbReference>
<protein>
    <submittedName>
        <fullName evidence="9">Cell division protein DedD</fullName>
    </submittedName>
</protein>
<feature type="domain" description="CMP/dCMP-type deaminase" evidence="8">
    <location>
        <begin position="15"/>
        <end position="146"/>
    </location>
</feature>
<dbReference type="SUPFAM" id="SSF53927">
    <property type="entry name" value="Cytidine deaminase-like"/>
    <property type="match status" value="1"/>
</dbReference>
<evidence type="ECO:0000256" key="4">
    <source>
        <dbReference type="ARBA" id="ARBA00022801"/>
    </source>
</evidence>
<dbReference type="STRING" id="1797994.A2227_02275"/>
<dbReference type="CDD" id="cd01286">
    <property type="entry name" value="deoxycytidylate_deaminase"/>
    <property type="match status" value="1"/>
</dbReference>
<dbReference type="PIRSF" id="PIRSF006019">
    <property type="entry name" value="dCMP_deaminase"/>
    <property type="match status" value="1"/>
</dbReference>
<comment type="cofactor">
    <cofactor evidence="1 7">
        <name>Zn(2+)</name>
        <dbReference type="ChEBI" id="CHEBI:29105"/>
    </cofactor>
</comment>
<dbReference type="Pfam" id="PF00383">
    <property type="entry name" value="dCMP_cyt_deam_1"/>
    <property type="match status" value="1"/>
</dbReference>